<comment type="caution">
    <text evidence="1">The sequence shown here is derived from an EMBL/GenBank/DDBJ whole genome shotgun (WGS) entry which is preliminary data.</text>
</comment>
<sequence length="68" mass="7014">MALLGLAPSSVGGAKSALCGQLARLPCIDLYGKLGRTNPHDAKKSANAASPIKPPESKLLNKIVNFSI</sequence>
<proteinExistence type="predicted"/>
<organism evidence="1 2">
    <name type="scientific">Protopolystoma xenopodis</name>
    <dbReference type="NCBI Taxonomy" id="117903"/>
    <lineage>
        <taxon>Eukaryota</taxon>
        <taxon>Metazoa</taxon>
        <taxon>Spiralia</taxon>
        <taxon>Lophotrochozoa</taxon>
        <taxon>Platyhelminthes</taxon>
        <taxon>Monogenea</taxon>
        <taxon>Polyopisthocotylea</taxon>
        <taxon>Polystomatidea</taxon>
        <taxon>Polystomatidae</taxon>
        <taxon>Protopolystoma</taxon>
    </lineage>
</organism>
<evidence type="ECO:0000313" key="1">
    <source>
        <dbReference type="EMBL" id="VEL29419.1"/>
    </source>
</evidence>
<evidence type="ECO:0000313" key="2">
    <source>
        <dbReference type="Proteomes" id="UP000784294"/>
    </source>
</evidence>
<keyword evidence="2" id="KW-1185">Reference proteome</keyword>
<reference evidence="1" key="1">
    <citation type="submission" date="2018-11" db="EMBL/GenBank/DDBJ databases">
        <authorList>
            <consortium name="Pathogen Informatics"/>
        </authorList>
    </citation>
    <scope>NUCLEOTIDE SEQUENCE</scope>
</reference>
<dbReference type="Proteomes" id="UP000784294">
    <property type="component" value="Unassembled WGS sequence"/>
</dbReference>
<accession>A0A3S5AZN1</accession>
<protein>
    <submittedName>
        <fullName evidence="1">Uncharacterized protein</fullName>
    </submittedName>
</protein>
<gene>
    <name evidence="1" type="ORF">PXEA_LOCUS22859</name>
</gene>
<name>A0A3S5AZN1_9PLAT</name>
<dbReference type="EMBL" id="CAAALY010102977">
    <property type="protein sequence ID" value="VEL29419.1"/>
    <property type="molecule type" value="Genomic_DNA"/>
</dbReference>
<dbReference type="AlphaFoldDB" id="A0A3S5AZN1"/>